<dbReference type="CDD" id="cd06225">
    <property type="entry name" value="HAMP"/>
    <property type="match status" value="1"/>
</dbReference>
<dbReference type="Pfam" id="PF00672">
    <property type="entry name" value="HAMP"/>
    <property type="match status" value="1"/>
</dbReference>
<dbReference type="PRINTS" id="PR00344">
    <property type="entry name" value="BCTRLSENSOR"/>
</dbReference>
<dbReference type="EC" id="2.7.13.3" evidence="3"/>
<comment type="subcellular location">
    <subcellularLocation>
        <location evidence="2">Cell membrane</location>
        <topology evidence="2">Multi-pass membrane protein</topology>
    </subcellularLocation>
</comment>
<evidence type="ECO:0000256" key="5">
    <source>
        <dbReference type="ARBA" id="ARBA00022553"/>
    </source>
</evidence>
<dbReference type="InterPro" id="IPR003660">
    <property type="entry name" value="HAMP_dom"/>
</dbReference>
<dbReference type="SMART" id="SM00304">
    <property type="entry name" value="HAMP"/>
    <property type="match status" value="1"/>
</dbReference>
<evidence type="ECO:0000256" key="3">
    <source>
        <dbReference type="ARBA" id="ARBA00012438"/>
    </source>
</evidence>
<evidence type="ECO:0000259" key="14">
    <source>
        <dbReference type="PROSITE" id="PS50109"/>
    </source>
</evidence>
<evidence type="ECO:0000313" key="17">
    <source>
        <dbReference type="Proteomes" id="UP001548590"/>
    </source>
</evidence>
<dbReference type="SMART" id="SM00387">
    <property type="entry name" value="HATPase_c"/>
    <property type="match status" value="1"/>
</dbReference>
<keyword evidence="10" id="KW-0902">Two-component regulatory system</keyword>
<evidence type="ECO:0000256" key="9">
    <source>
        <dbReference type="ARBA" id="ARBA00022989"/>
    </source>
</evidence>
<organism evidence="16 17">
    <name type="scientific">Uliginosibacterium paludis</name>
    <dbReference type="NCBI Taxonomy" id="1615952"/>
    <lineage>
        <taxon>Bacteria</taxon>
        <taxon>Pseudomonadati</taxon>
        <taxon>Pseudomonadota</taxon>
        <taxon>Betaproteobacteria</taxon>
        <taxon>Rhodocyclales</taxon>
        <taxon>Zoogloeaceae</taxon>
        <taxon>Uliginosibacterium</taxon>
    </lineage>
</organism>
<feature type="region of interest" description="Disordered" evidence="12">
    <location>
        <begin position="365"/>
        <end position="389"/>
    </location>
</feature>
<dbReference type="GO" id="GO:0004673">
    <property type="term" value="F:protein histidine kinase activity"/>
    <property type="evidence" value="ECO:0007669"/>
    <property type="project" value="UniProtKB-EC"/>
</dbReference>
<evidence type="ECO:0000256" key="13">
    <source>
        <dbReference type="SAM" id="Phobius"/>
    </source>
</evidence>
<dbReference type="InterPro" id="IPR036890">
    <property type="entry name" value="HATPase_C_sf"/>
</dbReference>
<dbReference type="Proteomes" id="UP001548590">
    <property type="component" value="Unassembled WGS sequence"/>
</dbReference>
<dbReference type="EMBL" id="JBEWLZ010000007">
    <property type="protein sequence ID" value="MET1490838.1"/>
    <property type="molecule type" value="Genomic_DNA"/>
</dbReference>
<keyword evidence="11 13" id="KW-0472">Membrane</keyword>
<dbReference type="InterPro" id="IPR050428">
    <property type="entry name" value="TCS_sensor_his_kinase"/>
</dbReference>
<dbReference type="InterPro" id="IPR003594">
    <property type="entry name" value="HATPase_dom"/>
</dbReference>
<evidence type="ECO:0000256" key="1">
    <source>
        <dbReference type="ARBA" id="ARBA00000085"/>
    </source>
</evidence>
<dbReference type="Gene3D" id="6.10.340.10">
    <property type="match status" value="1"/>
</dbReference>
<dbReference type="SUPFAM" id="SSF47384">
    <property type="entry name" value="Homodimeric domain of signal transducing histidine kinase"/>
    <property type="match status" value="1"/>
</dbReference>
<dbReference type="PROSITE" id="PS50885">
    <property type="entry name" value="HAMP"/>
    <property type="match status" value="1"/>
</dbReference>
<dbReference type="SUPFAM" id="SSF55874">
    <property type="entry name" value="ATPase domain of HSP90 chaperone/DNA topoisomerase II/histidine kinase"/>
    <property type="match status" value="1"/>
</dbReference>
<keyword evidence="4" id="KW-1003">Cell membrane</keyword>
<dbReference type="RefSeq" id="WP_345925782.1">
    <property type="nucleotide sequence ID" value="NZ_JBDIVF010000002.1"/>
</dbReference>
<evidence type="ECO:0000256" key="6">
    <source>
        <dbReference type="ARBA" id="ARBA00022679"/>
    </source>
</evidence>
<keyword evidence="5" id="KW-0597">Phosphoprotein</keyword>
<comment type="catalytic activity">
    <reaction evidence="1">
        <text>ATP + protein L-histidine = ADP + protein N-phospho-L-histidine.</text>
        <dbReference type="EC" id="2.7.13.3"/>
    </reaction>
</comment>
<evidence type="ECO:0000256" key="4">
    <source>
        <dbReference type="ARBA" id="ARBA00022475"/>
    </source>
</evidence>
<dbReference type="PANTHER" id="PTHR45436">
    <property type="entry name" value="SENSOR HISTIDINE KINASE YKOH"/>
    <property type="match status" value="1"/>
</dbReference>
<dbReference type="InterPro" id="IPR029151">
    <property type="entry name" value="Sensor-like_sf"/>
</dbReference>
<proteinExistence type="predicted"/>
<evidence type="ECO:0000256" key="2">
    <source>
        <dbReference type="ARBA" id="ARBA00004651"/>
    </source>
</evidence>
<feature type="transmembrane region" description="Helical" evidence="13">
    <location>
        <begin position="6"/>
        <end position="27"/>
    </location>
</feature>
<dbReference type="SMART" id="SM00388">
    <property type="entry name" value="HisKA"/>
    <property type="match status" value="1"/>
</dbReference>
<dbReference type="SUPFAM" id="SSF103190">
    <property type="entry name" value="Sensory domain-like"/>
    <property type="match status" value="1"/>
</dbReference>
<keyword evidence="6 16" id="KW-0808">Transferase</keyword>
<dbReference type="Pfam" id="PF00512">
    <property type="entry name" value="HisKA"/>
    <property type="match status" value="1"/>
</dbReference>
<feature type="domain" description="HAMP" evidence="15">
    <location>
        <begin position="204"/>
        <end position="255"/>
    </location>
</feature>
<keyword evidence="8 16" id="KW-0418">Kinase</keyword>
<keyword evidence="7 13" id="KW-0812">Transmembrane</keyword>
<accession>A0ABV2CSQ6</accession>
<feature type="domain" description="Histidine kinase" evidence="14">
    <location>
        <begin position="262"/>
        <end position="510"/>
    </location>
</feature>
<name>A0ABV2CSQ6_9RHOO</name>
<sequence>MNLPLRVLLGYFLVVGLAAVFVLRIFVGEVQPSVREAIEETMVDSANILAVMAADELSAGRIAQGSFAARIAEYRARGVDAPIWHFRKSTLDFRVTVTDDKGIVRFDSDGVAVGADHSRWNDVYRTLRGEYGARSTRDDPDDDGSSVFYVAAPVREGDRIIGVLTLAKPVRTVQPIITRSEQTILRHGFWLMGGAALIGVLVTLWLTGSIRRLRHYAQAVAAGESATPPTGGGQELSDLARAMEAMRQKLEGKQYVEQTVQALTHELKSPLAALRGAGEILAEPGLPDAQRRQFAGHVLSQGARMQECVERMLSLSRLEAGRGLGELETLEAGELLEDLCRVRMPRADAQGITFEVSRPDAALQQAQDEAGSARWSPGPGRTDGEHSRIPAAGLHPAYTLRGDRERLLLALGNLLDNALDHAPAGSLILLSASTEAGACCFRIRDQGAGIPDYAVPHLFERFYGLPRPDGSKGSGLGLAIAQEVARLHGGSVTLANHPEGGVEACLRVAG</sequence>
<keyword evidence="17" id="KW-1185">Reference proteome</keyword>
<feature type="transmembrane region" description="Helical" evidence="13">
    <location>
        <begin position="189"/>
        <end position="208"/>
    </location>
</feature>
<dbReference type="NCBIfam" id="NF008312">
    <property type="entry name" value="PRK11100.1"/>
    <property type="match status" value="1"/>
</dbReference>
<dbReference type="InterPro" id="IPR005467">
    <property type="entry name" value="His_kinase_dom"/>
</dbReference>
<evidence type="ECO:0000256" key="10">
    <source>
        <dbReference type="ARBA" id="ARBA00023012"/>
    </source>
</evidence>
<comment type="caution">
    <text evidence="16">The sequence shown here is derived from an EMBL/GenBank/DDBJ whole genome shotgun (WGS) entry which is preliminary data.</text>
</comment>
<dbReference type="InterPro" id="IPR004358">
    <property type="entry name" value="Sig_transdc_His_kin-like_C"/>
</dbReference>
<reference evidence="16 17" key="1">
    <citation type="submission" date="2024-07" db="EMBL/GenBank/DDBJ databases">
        <title>Uliginosibacterium paludis KCTC:42655.</title>
        <authorList>
            <person name="Kim M.K."/>
        </authorList>
    </citation>
    <scope>NUCLEOTIDE SEQUENCE [LARGE SCALE GENOMIC DNA]</scope>
    <source>
        <strain evidence="16 17">KCTC 42655</strain>
    </source>
</reference>
<evidence type="ECO:0000256" key="12">
    <source>
        <dbReference type="SAM" id="MobiDB-lite"/>
    </source>
</evidence>
<dbReference type="PANTHER" id="PTHR45436:SF10">
    <property type="entry name" value="HISTIDINE KINASE"/>
    <property type="match status" value="1"/>
</dbReference>
<evidence type="ECO:0000256" key="8">
    <source>
        <dbReference type="ARBA" id="ARBA00022777"/>
    </source>
</evidence>
<dbReference type="InterPro" id="IPR036097">
    <property type="entry name" value="HisK_dim/P_sf"/>
</dbReference>
<dbReference type="Pfam" id="PF02518">
    <property type="entry name" value="HATPase_c"/>
    <property type="match status" value="1"/>
</dbReference>
<evidence type="ECO:0000256" key="11">
    <source>
        <dbReference type="ARBA" id="ARBA00023136"/>
    </source>
</evidence>
<evidence type="ECO:0000256" key="7">
    <source>
        <dbReference type="ARBA" id="ARBA00022692"/>
    </source>
</evidence>
<keyword evidence="9 13" id="KW-1133">Transmembrane helix</keyword>
<dbReference type="InterPro" id="IPR003661">
    <property type="entry name" value="HisK_dim/P_dom"/>
</dbReference>
<dbReference type="Gene3D" id="1.10.287.130">
    <property type="match status" value="1"/>
</dbReference>
<protein>
    <recommendedName>
        <fullName evidence="3">histidine kinase</fullName>
        <ecNumber evidence="3">2.7.13.3</ecNumber>
    </recommendedName>
</protein>
<dbReference type="Gene3D" id="3.30.565.10">
    <property type="entry name" value="Histidine kinase-like ATPase, C-terminal domain"/>
    <property type="match status" value="1"/>
</dbReference>
<gene>
    <name evidence="16" type="primary">creC</name>
    <name evidence="16" type="ORF">ABVT11_13455</name>
</gene>
<evidence type="ECO:0000313" key="16">
    <source>
        <dbReference type="EMBL" id="MET1490838.1"/>
    </source>
</evidence>
<dbReference type="PROSITE" id="PS50109">
    <property type="entry name" value="HIS_KIN"/>
    <property type="match status" value="1"/>
</dbReference>
<evidence type="ECO:0000259" key="15">
    <source>
        <dbReference type="PROSITE" id="PS50885"/>
    </source>
</evidence>
<dbReference type="CDD" id="cd00082">
    <property type="entry name" value="HisKA"/>
    <property type="match status" value="1"/>
</dbReference>